<name>A0ABX5FEN2_9BURK</name>
<evidence type="ECO:0000313" key="4">
    <source>
        <dbReference type="Proteomes" id="UP000242660"/>
    </source>
</evidence>
<dbReference type="EMBL" id="MUHY01000001">
    <property type="protein sequence ID" value="PSB92166.1"/>
    <property type="molecule type" value="Genomic_DNA"/>
</dbReference>
<dbReference type="InterPro" id="IPR059225">
    <property type="entry name" value="BspC"/>
</dbReference>
<sequence>MSNRILIRIFLYTAATAALFLSNATHAVTLQQHHSLVKKFVNERHVELLIADCAAHASFVISTLPRYSMFEYNPDATSKDDAKIEAWDGPFDQDKQKIYVTQVVTLDGIGQRNNGEADTIHIRCGYADGHMMAFDYTTPFLTIKAPKSTAHSNKYSQSNSRANAVNRKRKKKNAR</sequence>
<evidence type="ECO:0000256" key="1">
    <source>
        <dbReference type="SAM" id="MobiDB-lite"/>
    </source>
</evidence>
<keyword evidence="2" id="KW-0732">Signal</keyword>
<protein>
    <submittedName>
        <fullName evidence="3">Uncharacterized protein</fullName>
    </submittedName>
</protein>
<proteinExistence type="predicted"/>
<feature type="compositionally biased region" description="Basic residues" evidence="1">
    <location>
        <begin position="166"/>
        <end position="175"/>
    </location>
</feature>
<comment type="caution">
    <text evidence="3">The sequence shown here is derived from an EMBL/GenBank/DDBJ whole genome shotgun (WGS) entry which is preliminary data.</text>
</comment>
<dbReference type="Proteomes" id="UP000242660">
    <property type="component" value="Unassembled WGS sequence"/>
</dbReference>
<feature type="region of interest" description="Disordered" evidence="1">
    <location>
        <begin position="148"/>
        <end position="175"/>
    </location>
</feature>
<dbReference type="NCBIfam" id="NF047384">
    <property type="entry name" value="BspC_dom"/>
    <property type="match status" value="1"/>
</dbReference>
<feature type="signal peptide" evidence="2">
    <location>
        <begin position="1"/>
        <end position="27"/>
    </location>
</feature>
<reference evidence="3 4" key="1">
    <citation type="journal article" date="2017" name="Front. Microbiol.">
        <title>Genome of Ca. Pandoraea novymonadis, an Endosymbiotic Bacterium of the Trypanosomatid Novymonas esmeraldas.</title>
        <authorList>
            <person name="Kostygov A.Y."/>
            <person name="Butenko A."/>
            <person name="Nenarokova A."/>
            <person name="Tashyreva D."/>
            <person name="Flegontov P."/>
            <person name="Lukes J."/>
            <person name="Yurchenko V."/>
        </authorList>
    </citation>
    <scope>NUCLEOTIDE SEQUENCE [LARGE SCALE GENOMIC DNA]</scope>
    <source>
        <strain evidence="3 4">E262</strain>
    </source>
</reference>
<evidence type="ECO:0000313" key="3">
    <source>
        <dbReference type="EMBL" id="PSB92166.1"/>
    </source>
</evidence>
<feature type="chain" id="PRO_5046679726" evidence="2">
    <location>
        <begin position="28"/>
        <end position="175"/>
    </location>
</feature>
<keyword evidence="4" id="KW-1185">Reference proteome</keyword>
<gene>
    <name evidence="3" type="ORF">BZL35_00397</name>
</gene>
<dbReference type="RefSeq" id="WP_106182364.1">
    <property type="nucleotide sequence ID" value="NZ_MUHY01000001.1"/>
</dbReference>
<evidence type="ECO:0000256" key="2">
    <source>
        <dbReference type="SAM" id="SignalP"/>
    </source>
</evidence>
<organism evidence="3 4">
    <name type="scientific">Candidatus Pandoraea novymonadis</name>
    <dbReference type="NCBI Taxonomy" id="1808959"/>
    <lineage>
        <taxon>Bacteria</taxon>
        <taxon>Pseudomonadati</taxon>
        <taxon>Pseudomonadota</taxon>
        <taxon>Betaproteobacteria</taxon>
        <taxon>Burkholderiales</taxon>
        <taxon>Burkholderiaceae</taxon>
        <taxon>Pandoraea</taxon>
    </lineage>
</organism>
<accession>A0ABX5FEN2</accession>